<feature type="coiled-coil region" evidence="3">
    <location>
        <begin position="453"/>
        <end position="494"/>
    </location>
</feature>
<dbReference type="GO" id="GO:0016020">
    <property type="term" value="C:membrane"/>
    <property type="evidence" value="ECO:0007669"/>
    <property type="project" value="InterPro"/>
</dbReference>
<feature type="coiled-coil region" evidence="3">
    <location>
        <begin position="180"/>
        <end position="214"/>
    </location>
</feature>
<dbReference type="InterPro" id="IPR004089">
    <property type="entry name" value="MCPsignal_dom"/>
</dbReference>
<evidence type="ECO:0000256" key="4">
    <source>
        <dbReference type="SAM" id="Phobius"/>
    </source>
</evidence>
<feature type="transmembrane region" description="Helical" evidence="4">
    <location>
        <begin position="48"/>
        <end position="68"/>
    </location>
</feature>
<sequence>MNNTEQMSVMELRVKDVKSKNVLSMVAFLISILSAAVLSIIEGNVMKIALYGSEFVLLLGGFFVIRFIKKHFFYSYYLVIIAYAYTFIGIFLLQGSLAFTVIIFFLLVLSTIFLVRTVFWIGFIAGAIALYLNSVIVPEGVEYLGENISTVLATYILAGLLCGILIHLNRKQYSHIEGFLHRTEELVTKEEEARASLERNVADIIQRITDMNRNVQDNILSQREISIAINEVAVGSSEQNEKITDIAQSSQGTLQQASYMLVETKDLLEKFGQSSETAAKGNNLLLELSSNTGELRDYTEELSETFNALSNKIAEINTFSQSIIDVSQQTNLLALNASIEAARAGESGKGFSVVAEEIRKLAEDTNEAAEKITSNLVEINQTNNTALEKMSTNVDMSHENLEKTEQVKDAFQELADYLSEMNNKLTGFEQLATSVKENSSVVDAATNDLAAIIEETSASLEEMGATVENLNDQNEQISEEMKHTETVAKSLINENDKQE</sequence>
<keyword evidence="3" id="KW-0175">Coiled coil</keyword>
<reference evidence="6 7" key="1">
    <citation type="submission" date="2020-08" db="EMBL/GenBank/DDBJ databases">
        <title>Genomic Encyclopedia of Type Strains, Phase IV (KMG-IV): sequencing the most valuable type-strain genomes for metagenomic binning, comparative biology and taxonomic classification.</title>
        <authorList>
            <person name="Goeker M."/>
        </authorList>
    </citation>
    <scope>NUCLEOTIDE SEQUENCE [LARGE SCALE GENOMIC DNA]</scope>
    <source>
        <strain evidence="6 7">DSM 11805</strain>
    </source>
</reference>
<evidence type="ECO:0000256" key="1">
    <source>
        <dbReference type="ARBA" id="ARBA00023224"/>
    </source>
</evidence>
<dbReference type="PANTHER" id="PTHR32089:SF112">
    <property type="entry name" value="LYSOZYME-LIKE PROTEIN-RELATED"/>
    <property type="match status" value="1"/>
</dbReference>
<feature type="transmembrane region" description="Helical" evidence="4">
    <location>
        <begin position="22"/>
        <end position="41"/>
    </location>
</feature>
<keyword evidence="4" id="KW-0472">Membrane</keyword>
<dbReference type="PANTHER" id="PTHR32089">
    <property type="entry name" value="METHYL-ACCEPTING CHEMOTAXIS PROTEIN MCPB"/>
    <property type="match status" value="1"/>
</dbReference>
<dbReference type="SUPFAM" id="SSF58104">
    <property type="entry name" value="Methyl-accepting chemotaxis protein (MCP) signaling domain"/>
    <property type="match status" value="1"/>
</dbReference>
<organism evidence="6 7">
    <name type="scientific">Gracilibacillus halotolerans</name>
    <dbReference type="NCBI Taxonomy" id="74386"/>
    <lineage>
        <taxon>Bacteria</taxon>
        <taxon>Bacillati</taxon>
        <taxon>Bacillota</taxon>
        <taxon>Bacilli</taxon>
        <taxon>Bacillales</taxon>
        <taxon>Bacillaceae</taxon>
        <taxon>Gracilibacillus</taxon>
    </lineage>
</organism>
<feature type="transmembrane region" description="Helical" evidence="4">
    <location>
        <begin position="100"/>
        <end position="128"/>
    </location>
</feature>
<evidence type="ECO:0000313" key="7">
    <source>
        <dbReference type="Proteomes" id="UP000572212"/>
    </source>
</evidence>
<dbReference type="RefSeq" id="WP_184245648.1">
    <property type="nucleotide sequence ID" value="NZ_BAAACU010000058.1"/>
</dbReference>
<name>A0A841RIV8_9BACI</name>
<dbReference type="AlphaFoldDB" id="A0A841RIV8"/>
<keyword evidence="1 2" id="KW-0807">Transducer</keyword>
<keyword evidence="4" id="KW-0812">Transmembrane</keyword>
<evidence type="ECO:0000259" key="5">
    <source>
        <dbReference type="PROSITE" id="PS50111"/>
    </source>
</evidence>
<dbReference type="Gene3D" id="1.10.287.950">
    <property type="entry name" value="Methyl-accepting chemotaxis protein"/>
    <property type="match status" value="1"/>
</dbReference>
<feature type="transmembrane region" description="Helical" evidence="4">
    <location>
        <begin position="148"/>
        <end position="168"/>
    </location>
</feature>
<dbReference type="Proteomes" id="UP000572212">
    <property type="component" value="Unassembled WGS sequence"/>
</dbReference>
<dbReference type="PROSITE" id="PS50111">
    <property type="entry name" value="CHEMOTAXIS_TRANSDUC_2"/>
    <property type="match status" value="1"/>
</dbReference>
<accession>A0A841RIV8</accession>
<dbReference type="SMART" id="SM00283">
    <property type="entry name" value="MA"/>
    <property type="match status" value="1"/>
</dbReference>
<keyword evidence="7" id="KW-1185">Reference proteome</keyword>
<evidence type="ECO:0000313" key="6">
    <source>
        <dbReference type="EMBL" id="MBB6512429.1"/>
    </source>
</evidence>
<feature type="transmembrane region" description="Helical" evidence="4">
    <location>
        <begin position="74"/>
        <end position="93"/>
    </location>
</feature>
<dbReference type="EMBL" id="JACHON010000003">
    <property type="protein sequence ID" value="MBB6512429.1"/>
    <property type="molecule type" value="Genomic_DNA"/>
</dbReference>
<keyword evidence="4" id="KW-1133">Transmembrane helix</keyword>
<dbReference type="GO" id="GO:0007165">
    <property type="term" value="P:signal transduction"/>
    <property type="evidence" value="ECO:0007669"/>
    <property type="project" value="UniProtKB-KW"/>
</dbReference>
<dbReference type="Pfam" id="PF00015">
    <property type="entry name" value="MCPsignal"/>
    <property type="match status" value="1"/>
</dbReference>
<protein>
    <submittedName>
        <fullName evidence="6">Methyl-accepting chemotaxis protein</fullName>
    </submittedName>
</protein>
<feature type="domain" description="Methyl-accepting transducer" evidence="5">
    <location>
        <begin position="214"/>
        <end position="464"/>
    </location>
</feature>
<evidence type="ECO:0000256" key="3">
    <source>
        <dbReference type="SAM" id="Coils"/>
    </source>
</evidence>
<gene>
    <name evidence="6" type="ORF">GGQ92_001212</name>
</gene>
<evidence type="ECO:0000256" key="2">
    <source>
        <dbReference type="PROSITE-ProRule" id="PRU00284"/>
    </source>
</evidence>
<proteinExistence type="predicted"/>
<comment type="caution">
    <text evidence="6">The sequence shown here is derived from an EMBL/GenBank/DDBJ whole genome shotgun (WGS) entry which is preliminary data.</text>
</comment>